<evidence type="ECO:0000256" key="8">
    <source>
        <dbReference type="ARBA" id="ARBA00047899"/>
    </source>
</evidence>
<comment type="catalytic activity">
    <reaction evidence="9">
        <text>L-seryl-[protein] + ATP = O-phospho-L-seryl-[protein] + ADP + H(+)</text>
        <dbReference type="Rhea" id="RHEA:17989"/>
        <dbReference type="Rhea" id="RHEA-COMP:9863"/>
        <dbReference type="Rhea" id="RHEA-COMP:11604"/>
        <dbReference type="ChEBI" id="CHEBI:15378"/>
        <dbReference type="ChEBI" id="CHEBI:29999"/>
        <dbReference type="ChEBI" id="CHEBI:30616"/>
        <dbReference type="ChEBI" id="CHEBI:83421"/>
        <dbReference type="ChEBI" id="CHEBI:456216"/>
        <dbReference type="EC" id="2.7.11.1"/>
    </reaction>
</comment>
<comment type="catalytic activity">
    <reaction evidence="8">
        <text>L-threonyl-[protein] + ATP = O-phospho-L-threonyl-[protein] + ADP + H(+)</text>
        <dbReference type="Rhea" id="RHEA:46608"/>
        <dbReference type="Rhea" id="RHEA-COMP:11060"/>
        <dbReference type="Rhea" id="RHEA-COMP:11605"/>
        <dbReference type="ChEBI" id="CHEBI:15378"/>
        <dbReference type="ChEBI" id="CHEBI:30013"/>
        <dbReference type="ChEBI" id="CHEBI:30616"/>
        <dbReference type="ChEBI" id="CHEBI:61977"/>
        <dbReference type="ChEBI" id="CHEBI:456216"/>
        <dbReference type="EC" id="2.7.11.1"/>
    </reaction>
</comment>
<sequence>MSSSNVRNDNVETIPKEENMENQHPKVLLGDYEIVRELGKGSYGKVLHVVHKVTNVKYALKLFNKNVVLEKNQIGDLKKEFNIMRDLDSEFVVNLVQVFHTPQNVCFVMDYCQGGNFRYVIKANGPMDIYQGTFYSAELFCAIKYLHENNVVHQDLKPENLLLTESGHLKICDFGLSELIMCPQAKLNRRCGSRLYLSPEKVLGIEYTKSSDWWTFGLLIGDFFGCHFPFKRATSQGTDAAIANLKMEWEREMPKYAMDLVGALLKYEHDRLTQEEISQHRFFWRVNWEDFDQQRVLPPDTYNRQESDVELSQFMETEDSIDIDENNDVFNTFCYKRFSMN</sequence>
<dbReference type="InterPro" id="IPR000961">
    <property type="entry name" value="AGC-kinase_C"/>
</dbReference>
<evidence type="ECO:0000313" key="14">
    <source>
        <dbReference type="EMBL" id="EGT41564.1"/>
    </source>
</evidence>
<dbReference type="OrthoDB" id="68483at2759"/>
<keyword evidence="6" id="KW-0418">Kinase</keyword>
<dbReference type="InterPro" id="IPR008271">
    <property type="entry name" value="Ser/Thr_kinase_AS"/>
</dbReference>
<keyword evidence="5 10" id="KW-0547">Nucleotide-binding</keyword>
<comment type="similarity">
    <text evidence="1">Belongs to the protein kinase superfamily. AGC Ser/Thr protein kinase family.</text>
</comment>
<dbReference type="PANTHER" id="PTHR24356:SF390">
    <property type="entry name" value="PROTEIN KINASE C, BRAIN ISOZYME-RELATED"/>
    <property type="match status" value="1"/>
</dbReference>
<dbReference type="Proteomes" id="UP000008068">
    <property type="component" value="Unassembled WGS sequence"/>
</dbReference>
<evidence type="ECO:0000256" key="10">
    <source>
        <dbReference type="PROSITE-ProRule" id="PRU10141"/>
    </source>
</evidence>
<feature type="domain" description="Protein kinase" evidence="12">
    <location>
        <begin position="32"/>
        <end position="283"/>
    </location>
</feature>
<feature type="domain" description="AGC-kinase C-terminal" evidence="13">
    <location>
        <begin position="284"/>
        <end position="341"/>
    </location>
</feature>
<evidence type="ECO:0000256" key="6">
    <source>
        <dbReference type="ARBA" id="ARBA00022777"/>
    </source>
</evidence>
<dbReference type="InterPro" id="IPR011009">
    <property type="entry name" value="Kinase-like_dom_sf"/>
</dbReference>
<reference evidence="15" key="1">
    <citation type="submission" date="2011-07" db="EMBL/GenBank/DDBJ databases">
        <authorList>
            <consortium name="Caenorhabditis brenneri Sequencing and Analysis Consortium"/>
            <person name="Wilson R.K."/>
        </authorList>
    </citation>
    <scope>NUCLEOTIDE SEQUENCE [LARGE SCALE GENOMIC DNA]</scope>
    <source>
        <strain evidence="15">PB2801</strain>
    </source>
</reference>
<accession>G0MQR3</accession>
<dbReference type="PROSITE" id="PS00107">
    <property type="entry name" value="PROTEIN_KINASE_ATP"/>
    <property type="match status" value="1"/>
</dbReference>
<dbReference type="GO" id="GO:0005524">
    <property type="term" value="F:ATP binding"/>
    <property type="evidence" value="ECO:0007669"/>
    <property type="project" value="UniProtKB-UniRule"/>
</dbReference>
<organism evidence="15">
    <name type="scientific">Caenorhabditis brenneri</name>
    <name type="common">Nematode worm</name>
    <dbReference type="NCBI Taxonomy" id="135651"/>
    <lineage>
        <taxon>Eukaryota</taxon>
        <taxon>Metazoa</taxon>
        <taxon>Ecdysozoa</taxon>
        <taxon>Nematoda</taxon>
        <taxon>Chromadorea</taxon>
        <taxon>Rhabditida</taxon>
        <taxon>Rhabditina</taxon>
        <taxon>Rhabditomorpha</taxon>
        <taxon>Rhabditoidea</taxon>
        <taxon>Rhabditidae</taxon>
        <taxon>Peloderinae</taxon>
        <taxon>Caenorhabditis</taxon>
    </lineage>
</organism>
<protein>
    <recommendedName>
        <fullName evidence="2">non-specific serine/threonine protein kinase</fullName>
        <ecNumber evidence="2">2.7.11.1</ecNumber>
    </recommendedName>
</protein>
<dbReference type="eggNOG" id="KOG0598">
    <property type="taxonomic scope" value="Eukaryota"/>
</dbReference>
<keyword evidence="7 10" id="KW-0067">ATP-binding</keyword>
<dbReference type="PROSITE" id="PS50011">
    <property type="entry name" value="PROTEIN_KINASE_DOM"/>
    <property type="match status" value="1"/>
</dbReference>
<dbReference type="SMART" id="SM00220">
    <property type="entry name" value="S_TKc"/>
    <property type="match status" value="1"/>
</dbReference>
<keyword evidence="15" id="KW-1185">Reference proteome</keyword>
<dbReference type="HOGENOM" id="CLU_000288_63_5_1"/>
<dbReference type="OMA" id="QFMETED"/>
<dbReference type="AlphaFoldDB" id="G0MQR3"/>
<feature type="binding site" evidence="10">
    <location>
        <position position="61"/>
    </location>
    <ligand>
        <name>ATP</name>
        <dbReference type="ChEBI" id="CHEBI:30616"/>
    </ligand>
</feature>
<evidence type="ECO:0000256" key="9">
    <source>
        <dbReference type="ARBA" id="ARBA00048679"/>
    </source>
</evidence>
<dbReference type="EC" id="2.7.11.1" evidence="2"/>
<evidence type="ECO:0000256" key="2">
    <source>
        <dbReference type="ARBA" id="ARBA00012513"/>
    </source>
</evidence>
<dbReference type="PROSITE" id="PS51285">
    <property type="entry name" value="AGC_KINASE_CTER"/>
    <property type="match status" value="1"/>
</dbReference>
<keyword evidence="4" id="KW-0808">Transferase</keyword>
<keyword evidence="3 11" id="KW-0723">Serine/threonine-protein kinase</keyword>
<evidence type="ECO:0000259" key="13">
    <source>
        <dbReference type="PROSITE" id="PS51285"/>
    </source>
</evidence>
<dbReference type="GO" id="GO:0035556">
    <property type="term" value="P:intracellular signal transduction"/>
    <property type="evidence" value="ECO:0007669"/>
    <property type="project" value="TreeGrafter"/>
</dbReference>
<gene>
    <name evidence="14" type="ORF">CAEBREN_22790</name>
</gene>
<dbReference type="EMBL" id="GL379807">
    <property type="protein sequence ID" value="EGT41564.1"/>
    <property type="molecule type" value="Genomic_DNA"/>
</dbReference>
<dbReference type="Gene3D" id="1.10.510.10">
    <property type="entry name" value="Transferase(Phosphotransferase) domain 1"/>
    <property type="match status" value="1"/>
</dbReference>
<evidence type="ECO:0000256" key="7">
    <source>
        <dbReference type="ARBA" id="ARBA00022840"/>
    </source>
</evidence>
<dbReference type="GO" id="GO:0004674">
    <property type="term" value="F:protein serine/threonine kinase activity"/>
    <property type="evidence" value="ECO:0007669"/>
    <property type="project" value="UniProtKB-KW"/>
</dbReference>
<evidence type="ECO:0000256" key="3">
    <source>
        <dbReference type="ARBA" id="ARBA00022527"/>
    </source>
</evidence>
<dbReference type="SUPFAM" id="SSF56112">
    <property type="entry name" value="Protein kinase-like (PK-like)"/>
    <property type="match status" value="1"/>
</dbReference>
<dbReference type="Pfam" id="PF00069">
    <property type="entry name" value="Pkinase"/>
    <property type="match status" value="1"/>
</dbReference>
<dbReference type="STRING" id="135651.G0MQR3"/>
<evidence type="ECO:0000256" key="11">
    <source>
        <dbReference type="RuleBase" id="RU000304"/>
    </source>
</evidence>
<evidence type="ECO:0000313" key="15">
    <source>
        <dbReference type="Proteomes" id="UP000008068"/>
    </source>
</evidence>
<evidence type="ECO:0000259" key="12">
    <source>
        <dbReference type="PROSITE" id="PS50011"/>
    </source>
</evidence>
<dbReference type="InterPro" id="IPR050236">
    <property type="entry name" value="Ser_Thr_kinase_AGC"/>
</dbReference>
<evidence type="ECO:0000256" key="5">
    <source>
        <dbReference type="ARBA" id="ARBA00022741"/>
    </source>
</evidence>
<dbReference type="InterPro" id="IPR000719">
    <property type="entry name" value="Prot_kinase_dom"/>
</dbReference>
<dbReference type="InterPro" id="IPR017441">
    <property type="entry name" value="Protein_kinase_ATP_BS"/>
</dbReference>
<proteinExistence type="inferred from homology"/>
<dbReference type="InParanoid" id="G0MQR3"/>
<name>G0MQR3_CAEBE</name>
<dbReference type="Gene3D" id="3.30.200.20">
    <property type="entry name" value="Phosphorylase Kinase, domain 1"/>
    <property type="match status" value="1"/>
</dbReference>
<evidence type="ECO:0000256" key="4">
    <source>
        <dbReference type="ARBA" id="ARBA00022679"/>
    </source>
</evidence>
<dbReference type="PANTHER" id="PTHR24356">
    <property type="entry name" value="SERINE/THREONINE-PROTEIN KINASE"/>
    <property type="match status" value="1"/>
</dbReference>
<evidence type="ECO:0000256" key="1">
    <source>
        <dbReference type="ARBA" id="ARBA00009903"/>
    </source>
</evidence>
<dbReference type="PROSITE" id="PS00108">
    <property type="entry name" value="PROTEIN_KINASE_ST"/>
    <property type="match status" value="1"/>
</dbReference>
<dbReference type="FunFam" id="3.30.200.20:FF:000042">
    <property type="entry name" value="Aurora kinase A"/>
    <property type="match status" value="1"/>
</dbReference>